<feature type="region of interest" description="Disordered" evidence="1">
    <location>
        <begin position="236"/>
        <end position="278"/>
    </location>
</feature>
<keyword evidence="5" id="KW-1185">Reference proteome</keyword>
<dbReference type="Proteomes" id="UP001501231">
    <property type="component" value="Unassembled WGS sequence"/>
</dbReference>
<feature type="chain" id="PRO_5047162987" evidence="2">
    <location>
        <begin position="31"/>
        <end position="538"/>
    </location>
</feature>
<dbReference type="Gene3D" id="3.40.720.10">
    <property type="entry name" value="Alkaline Phosphatase, subunit A"/>
    <property type="match status" value="1"/>
</dbReference>
<evidence type="ECO:0000313" key="5">
    <source>
        <dbReference type="Proteomes" id="UP001501231"/>
    </source>
</evidence>
<name>A0ABN3JRK6_9ACTN</name>
<protein>
    <submittedName>
        <fullName evidence="4">Sulfatase</fullName>
    </submittedName>
</protein>
<feature type="compositionally biased region" description="Low complexity" evidence="1">
    <location>
        <begin position="437"/>
        <end position="450"/>
    </location>
</feature>
<evidence type="ECO:0000256" key="1">
    <source>
        <dbReference type="SAM" id="MobiDB-lite"/>
    </source>
</evidence>
<evidence type="ECO:0000259" key="3">
    <source>
        <dbReference type="Pfam" id="PF00884"/>
    </source>
</evidence>
<gene>
    <name evidence="4" type="ORF">GCM10010191_61610</name>
</gene>
<dbReference type="InterPro" id="IPR000917">
    <property type="entry name" value="Sulfatase_N"/>
</dbReference>
<sequence length="538" mass="59575">MPWKSKTGRGRRRALTIVPATAFLTTVAGIAGCGAPAEWAGADGAGKERPNVVVIMTDDQWLESMRVMSRTRGLIGGQGVTFSRYYASEPLCCPSRASYLTGQFAHNNGVRHNALPQGGYEKLNDKNTLPVWLKNAGYATSHIGKYPNGYGRRDKYYVPPGWTEWRGSLDPTTYQMYGYTLNENGRLTTYGKADVEDPKYYQTDVYRDKATDFIKRRSSGDRPFFLSVAFLAPHGENGGIGPAPRPAPRHKGRFSDEPLPRKPSFDEADVSDKPGYMRNRPRLDAAAKERVQTGYRGRLEALLAVDEAVGGIVETLDRSGELDNTYLLFTSDNGFFFGEHRIPAGKYLPHEASAHLPFMMRGPGLPTGRTSQEGVANIDLAPTIAEATGVRPGLMVDGRSMLPYARRPDLRTTRPLLHEGGDGALPTVVGGNQQGPTAADTAGRAAAQGDLDQDLPGPRKRNQRQVLSIAYEAIRTERYLYMRLKSGERELYDYKTDLYEQRSVHNDPRYAQVRAQLDRHLTRLQGCKGSACRQAIPR</sequence>
<feature type="compositionally biased region" description="Basic and acidic residues" evidence="1">
    <location>
        <begin position="253"/>
        <end position="265"/>
    </location>
</feature>
<evidence type="ECO:0000256" key="2">
    <source>
        <dbReference type="SAM" id="SignalP"/>
    </source>
</evidence>
<dbReference type="CDD" id="cd16147">
    <property type="entry name" value="G6S"/>
    <property type="match status" value="1"/>
</dbReference>
<dbReference type="PANTHER" id="PTHR43108:SF8">
    <property type="entry name" value="SD21168P"/>
    <property type="match status" value="1"/>
</dbReference>
<dbReference type="PANTHER" id="PTHR43108">
    <property type="entry name" value="N-ACETYLGLUCOSAMINE-6-SULFATASE FAMILY MEMBER"/>
    <property type="match status" value="1"/>
</dbReference>
<dbReference type="EMBL" id="BAAARW010000022">
    <property type="protein sequence ID" value="GAA2438144.1"/>
    <property type="molecule type" value="Genomic_DNA"/>
</dbReference>
<evidence type="ECO:0000313" key="4">
    <source>
        <dbReference type="EMBL" id="GAA2438144.1"/>
    </source>
</evidence>
<dbReference type="RefSeq" id="WP_344593653.1">
    <property type="nucleotide sequence ID" value="NZ_BAAARW010000022.1"/>
</dbReference>
<reference evidence="4 5" key="1">
    <citation type="journal article" date="2019" name="Int. J. Syst. Evol. Microbiol.">
        <title>The Global Catalogue of Microorganisms (GCM) 10K type strain sequencing project: providing services to taxonomists for standard genome sequencing and annotation.</title>
        <authorList>
            <consortium name="The Broad Institute Genomics Platform"/>
            <consortium name="The Broad Institute Genome Sequencing Center for Infectious Disease"/>
            <person name="Wu L."/>
            <person name="Ma J."/>
        </authorList>
    </citation>
    <scope>NUCLEOTIDE SEQUENCE [LARGE SCALE GENOMIC DNA]</scope>
    <source>
        <strain evidence="4 5">JCM 3325</strain>
    </source>
</reference>
<dbReference type="SUPFAM" id="SSF53649">
    <property type="entry name" value="Alkaline phosphatase-like"/>
    <property type="match status" value="1"/>
</dbReference>
<feature type="signal peptide" evidence="2">
    <location>
        <begin position="1"/>
        <end position="30"/>
    </location>
</feature>
<dbReference type="Pfam" id="PF00884">
    <property type="entry name" value="Sulfatase"/>
    <property type="match status" value="1"/>
</dbReference>
<feature type="domain" description="Sulfatase N-terminal" evidence="3">
    <location>
        <begin position="50"/>
        <end position="390"/>
    </location>
</feature>
<comment type="caution">
    <text evidence="4">The sequence shown here is derived from an EMBL/GenBank/DDBJ whole genome shotgun (WGS) entry which is preliminary data.</text>
</comment>
<dbReference type="PROSITE" id="PS51257">
    <property type="entry name" value="PROKAR_LIPOPROTEIN"/>
    <property type="match status" value="1"/>
</dbReference>
<proteinExistence type="predicted"/>
<organism evidence="4 5">
    <name type="scientific">Actinomadura vinacea</name>
    <dbReference type="NCBI Taxonomy" id="115336"/>
    <lineage>
        <taxon>Bacteria</taxon>
        <taxon>Bacillati</taxon>
        <taxon>Actinomycetota</taxon>
        <taxon>Actinomycetes</taxon>
        <taxon>Streptosporangiales</taxon>
        <taxon>Thermomonosporaceae</taxon>
        <taxon>Actinomadura</taxon>
    </lineage>
</organism>
<dbReference type="InterPro" id="IPR017850">
    <property type="entry name" value="Alkaline_phosphatase_core_sf"/>
</dbReference>
<feature type="region of interest" description="Disordered" evidence="1">
    <location>
        <begin position="419"/>
        <end position="460"/>
    </location>
</feature>
<accession>A0ABN3JRK6</accession>
<keyword evidence="2" id="KW-0732">Signal</keyword>